<evidence type="ECO:0000256" key="1">
    <source>
        <dbReference type="ARBA" id="ARBA00022448"/>
    </source>
</evidence>
<dbReference type="Gene3D" id="3.40.50.300">
    <property type="entry name" value="P-loop containing nucleotide triphosphate hydrolases"/>
    <property type="match status" value="1"/>
</dbReference>
<protein>
    <recommendedName>
        <fullName evidence="6">protein-secreting ATPase</fullName>
        <ecNumber evidence="6">7.4.2.8</ecNumber>
    </recommendedName>
</protein>
<gene>
    <name evidence="9" type="ORF">METZ01_LOCUS69875</name>
</gene>
<dbReference type="InterPro" id="IPR001482">
    <property type="entry name" value="T2SS/T4SS_dom"/>
</dbReference>
<dbReference type="Gene3D" id="3.30.300.160">
    <property type="entry name" value="Type II secretion system, protein E, N-terminal domain"/>
    <property type="match status" value="1"/>
</dbReference>
<evidence type="ECO:0000256" key="3">
    <source>
        <dbReference type="ARBA" id="ARBA00022840"/>
    </source>
</evidence>
<dbReference type="GO" id="GO:0015628">
    <property type="term" value="P:protein secretion by the type II secretion system"/>
    <property type="evidence" value="ECO:0007669"/>
    <property type="project" value="InterPro"/>
</dbReference>
<dbReference type="CDD" id="cd01129">
    <property type="entry name" value="PulE-GspE-like"/>
    <property type="match status" value="1"/>
</dbReference>
<keyword evidence="5" id="KW-1278">Translocase</keyword>
<dbReference type="GO" id="GO:0015627">
    <property type="term" value="C:type II protein secretion system complex"/>
    <property type="evidence" value="ECO:0007669"/>
    <property type="project" value="InterPro"/>
</dbReference>
<proteinExistence type="predicted"/>
<dbReference type="SUPFAM" id="SSF160246">
    <property type="entry name" value="EspE N-terminal domain-like"/>
    <property type="match status" value="1"/>
</dbReference>
<dbReference type="GO" id="GO:0005524">
    <property type="term" value="F:ATP binding"/>
    <property type="evidence" value="ECO:0007669"/>
    <property type="project" value="UniProtKB-KW"/>
</dbReference>
<dbReference type="GO" id="GO:0005886">
    <property type="term" value="C:plasma membrane"/>
    <property type="evidence" value="ECO:0007669"/>
    <property type="project" value="TreeGrafter"/>
</dbReference>
<dbReference type="InterPro" id="IPR003593">
    <property type="entry name" value="AAA+_ATPase"/>
</dbReference>
<reference evidence="9" key="1">
    <citation type="submission" date="2018-05" db="EMBL/GenBank/DDBJ databases">
        <authorList>
            <person name="Lanie J.A."/>
            <person name="Ng W.-L."/>
            <person name="Kazmierczak K.M."/>
            <person name="Andrzejewski T.M."/>
            <person name="Davidsen T.M."/>
            <person name="Wayne K.J."/>
            <person name="Tettelin H."/>
            <person name="Glass J.I."/>
            <person name="Rusch D."/>
            <person name="Podicherti R."/>
            <person name="Tsui H.-C.T."/>
            <person name="Winkler M.E."/>
        </authorList>
    </citation>
    <scope>NUCLEOTIDE SEQUENCE</scope>
</reference>
<dbReference type="GO" id="GO:0016887">
    <property type="term" value="F:ATP hydrolysis activity"/>
    <property type="evidence" value="ECO:0007669"/>
    <property type="project" value="TreeGrafter"/>
</dbReference>
<dbReference type="InterPro" id="IPR027417">
    <property type="entry name" value="P-loop_NTPase"/>
</dbReference>
<keyword evidence="3" id="KW-0067">ATP-binding</keyword>
<dbReference type="InterPro" id="IPR007831">
    <property type="entry name" value="T2SS_GspE_N"/>
</dbReference>
<evidence type="ECO:0000256" key="2">
    <source>
        <dbReference type="ARBA" id="ARBA00022741"/>
    </source>
</evidence>
<keyword evidence="2" id="KW-0547">Nucleotide-binding</keyword>
<sequence>MGHCLGNGRAQAMSSYSQVLVEKGLVSLEDIDSAERMREEQGLRLDQALIQNGAITEQAFLEVMGERLDFDVIDLPGVAIAADVIQTLPSRFVYRNHLAPIARENGTLKVVTSDPFNLYVFDEIKLLTGLEVQPVLAPRGEIDKVIKDHYGVGGDTIEEMAGGDDYSLTGSEEDSQDLLQMAQEASVIKFVNEIILEAINERASDIHIEPFEKALSIRYRIDGVLHEAAVPPQINRFKAAIISRIKILSNMNIAERRLPQDGRIKFTVGSRQVDVRVSVIPMIFGEGVVMRILDKATVLYSLPELGLDEETFAQFQTLIIKPHGIMLVTGPTGSGKTTTLYAALNAIVGTEKKVITTEDPVEYNLDGVNQIPVDHKVGMSFAMGLRAILRHDPDVVMIGEIRDLETAQAATQASLTGHLVLSTLHTNDAASAATRLIDMGVEPFLVSSTLSGVMAQRLVRVICPNCKTEQNPREAKVPKSAGFSKGDKLFHGSGCRQCRNSGYSGRTGLYELLMMNEELGEKIIQRVAASELVRIGRANGMRLLSEDGWHKVKQGHTTLEEVMRVTAA</sequence>
<evidence type="ECO:0000256" key="6">
    <source>
        <dbReference type="ARBA" id="ARBA00024382"/>
    </source>
</evidence>
<dbReference type="Gene3D" id="3.30.450.90">
    <property type="match status" value="1"/>
</dbReference>
<dbReference type="PANTHER" id="PTHR30258:SF2">
    <property type="entry name" value="COMG OPERON PROTEIN 1"/>
    <property type="match status" value="1"/>
</dbReference>
<dbReference type="Pfam" id="PF05157">
    <property type="entry name" value="MshEN"/>
    <property type="match status" value="1"/>
</dbReference>
<comment type="catalytic activity">
    <reaction evidence="7">
        <text>ATP + H2O + cellular proteinSide 1 = ADP + phosphate + cellular proteinSide 2.</text>
        <dbReference type="EC" id="7.4.2.8"/>
    </reaction>
</comment>
<dbReference type="EMBL" id="UINC01004812">
    <property type="protein sequence ID" value="SVA17021.1"/>
    <property type="molecule type" value="Genomic_DNA"/>
</dbReference>
<keyword evidence="1" id="KW-0813">Transport</keyword>
<dbReference type="FunFam" id="3.40.50.300:FF:000398">
    <property type="entry name" value="Type IV pilus assembly ATPase PilB"/>
    <property type="match status" value="1"/>
</dbReference>
<organism evidence="9">
    <name type="scientific">marine metagenome</name>
    <dbReference type="NCBI Taxonomy" id="408172"/>
    <lineage>
        <taxon>unclassified sequences</taxon>
        <taxon>metagenomes</taxon>
        <taxon>ecological metagenomes</taxon>
    </lineage>
</organism>
<dbReference type="PANTHER" id="PTHR30258">
    <property type="entry name" value="TYPE II SECRETION SYSTEM PROTEIN GSPE-RELATED"/>
    <property type="match status" value="1"/>
</dbReference>
<dbReference type="NCBIfam" id="TIGR02533">
    <property type="entry name" value="type_II_gspE"/>
    <property type="match status" value="1"/>
</dbReference>
<dbReference type="InterPro" id="IPR037257">
    <property type="entry name" value="T2SS_E_N_sf"/>
</dbReference>
<dbReference type="SUPFAM" id="SSF52540">
    <property type="entry name" value="P-loop containing nucleoside triphosphate hydrolases"/>
    <property type="match status" value="1"/>
</dbReference>
<evidence type="ECO:0000256" key="5">
    <source>
        <dbReference type="ARBA" id="ARBA00022967"/>
    </source>
</evidence>
<evidence type="ECO:0000256" key="7">
    <source>
        <dbReference type="ARBA" id="ARBA00034006"/>
    </source>
</evidence>
<feature type="domain" description="Bacterial type II secretion system protein E" evidence="8">
    <location>
        <begin position="389"/>
        <end position="403"/>
    </location>
</feature>
<evidence type="ECO:0000313" key="9">
    <source>
        <dbReference type="EMBL" id="SVA17021.1"/>
    </source>
</evidence>
<evidence type="ECO:0000259" key="8">
    <source>
        <dbReference type="PROSITE" id="PS00662"/>
    </source>
</evidence>
<dbReference type="EC" id="7.4.2.8" evidence="6"/>
<evidence type="ECO:0000256" key="4">
    <source>
        <dbReference type="ARBA" id="ARBA00022927"/>
    </source>
</evidence>
<dbReference type="SMART" id="SM00382">
    <property type="entry name" value="AAA"/>
    <property type="match status" value="1"/>
</dbReference>
<keyword evidence="4" id="KW-0653">Protein transport</keyword>
<dbReference type="AlphaFoldDB" id="A0A381TND6"/>
<dbReference type="PROSITE" id="PS00662">
    <property type="entry name" value="T2SP_E"/>
    <property type="match status" value="1"/>
</dbReference>
<dbReference type="GO" id="GO:0008564">
    <property type="term" value="F:protein-exporting ATPase activity"/>
    <property type="evidence" value="ECO:0007669"/>
    <property type="project" value="UniProtKB-EC"/>
</dbReference>
<dbReference type="Pfam" id="PF00437">
    <property type="entry name" value="T2SSE"/>
    <property type="match status" value="1"/>
</dbReference>
<name>A0A381TND6_9ZZZZ</name>
<dbReference type="FunFam" id="3.30.450.90:FF:000001">
    <property type="entry name" value="Type II secretion system ATPase GspE"/>
    <property type="match status" value="1"/>
</dbReference>
<dbReference type="InterPro" id="IPR013369">
    <property type="entry name" value="T2SS_GspE"/>
</dbReference>
<accession>A0A381TND6</accession>